<dbReference type="KEGG" id="lak:106162123"/>
<dbReference type="SUPFAM" id="SSF46785">
    <property type="entry name" value="Winged helix' DNA-binding domain"/>
    <property type="match status" value="1"/>
</dbReference>
<feature type="domain" description="H15" evidence="2">
    <location>
        <begin position="385"/>
        <end position="463"/>
    </location>
</feature>
<dbReference type="AlphaFoldDB" id="A0A1S3IA31"/>
<organism evidence="3 4">
    <name type="scientific">Lingula anatina</name>
    <name type="common">Brachiopod</name>
    <name type="synonym">Lingula unguis</name>
    <dbReference type="NCBI Taxonomy" id="7574"/>
    <lineage>
        <taxon>Eukaryota</taxon>
        <taxon>Metazoa</taxon>
        <taxon>Spiralia</taxon>
        <taxon>Lophotrochozoa</taxon>
        <taxon>Brachiopoda</taxon>
        <taxon>Linguliformea</taxon>
        <taxon>Lingulata</taxon>
        <taxon>Lingulida</taxon>
        <taxon>Linguloidea</taxon>
        <taxon>Lingulidae</taxon>
        <taxon>Lingula</taxon>
    </lineage>
</organism>
<dbReference type="RefSeq" id="XP_013394716.1">
    <property type="nucleotide sequence ID" value="XM_013539262.1"/>
</dbReference>
<dbReference type="OrthoDB" id="7684689at2759"/>
<proteinExistence type="predicted"/>
<dbReference type="GO" id="GO:0000786">
    <property type="term" value="C:nucleosome"/>
    <property type="evidence" value="ECO:0007669"/>
    <property type="project" value="InterPro"/>
</dbReference>
<feature type="compositionally biased region" description="Basic and acidic residues" evidence="1">
    <location>
        <begin position="232"/>
        <end position="244"/>
    </location>
</feature>
<feature type="compositionally biased region" description="Basic residues" evidence="1">
    <location>
        <begin position="291"/>
        <end position="300"/>
    </location>
</feature>
<dbReference type="SMART" id="SM00526">
    <property type="entry name" value="H15"/>
    <property type="match status" value="1"/>
</dbReference>
<name>A0A1S3IA31_LINAN</name>
<dbReference type="GeneID" id="106162123"/>
<feature type="compositionally biased region" description="Basic residues" evidence="1">
    <location>
        <begin position="639"/>
        <end position="648"/>
    </location>
</feature>
<feature type="region of interest" description="Disordered" evidence="1">
    <location>
        <begin position="464"/>
        <end position="744"/>
    </location>
</feature>
<feature type="compositionally biased region" description="Basic residues" evidence="1">
    <location>
        <begin position="527"/>
        <end position="548"/>
    </location>
</feature>
<dbReference type="GO" id="GO:0031490">
    <property type="term" value="F:chromatin DNA binding"/>
    <property type="evidence" value="ECO:0007669"/>
    <property type="project" value="TreeGrafter"/>
</dbReference>
<dbReference type="InParanoid" id="A0A1S3IA31"/>
<feature type="compositionally biased region" description="Acidic residues" evidence="1">
    <location>
        <begin position="478"/>
        <end position="490"/>
    </location>
</feature>
<dbReference type="InterPro" id="IPR036388">
    <property type="entry name" value="WH-like_DNA-bd_sf"/>
</dbReference>
<evidence type="ECO:0000259" key="2">
    <source>
        <dbReference type="PROSITE" id="PS51504"/>
    </source>
</evidence>
<dbReference type="PROSITE" id="PS51504">
    <property type="entry name" value="H15"/>
    <property type="match status" value="1"/>
</dbReference>
<protein>
    <submittedName>
        <fullName evidence="4">Heterochromatin protein 1-binding protein 3</fullName>
    </submittedName>
</protein>
<sequence>MPTSTLPPKKKSYVPEEEESGVGGTMHHVTTTGVAFLDSLSELPAKRARPERLPKEEKLVEWLKNNFEKKEEKKVAKSAAYEKYLEECSENPAFDSLALDKGDFLKVVKEIFDGTFGLKESSKYVGELREVKTRPNRPKVKAPSLGLKMKEIIENVITEAGNPRKGVRFFLLKTQIAHKYPALRIMDYPEKLKKSLEREVRMGHIEVVRGIGACGYYRCPGDPLREDEEENKENKKETKKKGDEEKTEEGDVENAEEGGKEGGSEKGKEEEKKEGEEGDDEAEKSAGEDKKKKKKTKRKQASYSYGQRIVHSHPQKIEDTFPLALTFMADPKHATMGKISNYINRYYPNVNIQSKLKKCLESGEEKGLWVKYSGSSYRLEADEFDPSNEDNLPTLICNAIVACNEPKQCSSKLLKQYIMDYHPDFKVDARPQLFKRAVERALNKGTLRQLSGIGLTGSFQLSKPFTPTPSMLAGTDTGDTDDEEGGEDYWEDSKVYDAYVPRPSKRRGHGRKAAIRDLDQLQIRHEVSRRKKSTVTKKGRKTTTKRRSYKEESSGSESESSSESSSSSSSSSSEEEEEEEKKVAAKTKRRQPQKQQGKPAKKTPPKKQGARSSPRKSPKSVSYVEETDSEGEEKPVRSSGKKSKRSAPAKKSQAEESDQSEDEAVSQKKSSKSTPASTKRGRRSASTKKSQDESDKSEEEDAKKSRGKKSPAASPKKSNKTSPRKRSFQGNSSGVPPKKRGRPS</sequence>
<keyword evidence="3" id="KW-1185">Reference proteome</keyword>
<gene>
    <name evidence="4" type="primary">LOC106162123</name>
</gene>
<dbReference type="PANTHER" id="PTHR13428">
    <property type="entry name" value="INNER NUCLEAR MEMBRANE PROTEIN MAN1 LEM DOMAIN CONTAINING PROTEIN"/>
    <property type="match status" value="1"/>
</dbReference>
<dbReference type="Proteomes" id="UP000085678">
    <property type="component" value="Unplaced"/>
</dbReference>
<feature type="compositionally biased region" description="Basic and acidic residues" evidence="1">
    <location>
        <begin position="514"/>
        <end position="526"/>
    </location>
</feature>
<feature type="compositionally biased region" description="Basic residues" evidence="1">
    <location>
        <begin position="503"/>
        <end position="513"/>
    </location>
</feature>
<feature type="compositionally biased region" description="Low complexity" evidence="1">
    <location>
        <begin position="555"/>
        <end position="572"/>
    </location>
</feature>
<feature type="compositionally biased region" description="Basic residues" evidence="1">
    <location>
        <begin position="599"/>
        <end position="618"/>
    </location>
</feature>
<dbReference type="GO" id="GO:0006998">
    <property type="term" value="P:nuclear envelope organization"/>
    <property type="evidence" value="ECO:0007669"/>
    <property type="project" value="TreeGrafter"/>
</dbReference>
<evidence type="ECO:0000313" key="4">
    <source>
        <dbReference type="RefSeq" id="XP_013394716.1"/>
    </source>
</evidence>
<accession>A0A1S3IA31</accession>
<dbReference type="InterPro" id="IPR052277">
    <property type="entry name" value="INM_ESCRT-Associated"/>
</dbReference>
<dbReference type="STRING" id="7574.A0A1S3IA31"/>
<reference evidence="4" key="1">
    <citation type="submission" date="2025-08" db="UniProtKB">
        <authorList>
            <consortium name="RefSeq"/>
        </authorList>
    </citation>
    <scope>IDENTIFICATION</scope>
    <source>
        <tissue evidence="4">Gonads</tissue>
    </source>
</reference>
<dbReference type="InterPro" id="IPR036390">
    <property type="entry name" value="WH_DNA-bd_sf"/>
</dbReference>
<evidence type="ECO:0000313" key="3">
    <source>
        <dbReference type="Proteomes" id="UP000085678"/>
    </source>
</evidence>
<feature type="region of interest" description="Disordered" evidence="1">
    <location>
        <begin position="222"/>
        <end position="311"/>
    </location>
</feature>
<feature type="region of interest" description="Disordered" evidence="1">
    <location>
        <begin position="1"/>
        <end position="26"/>
    </location>
</feature>
<feature type="compositionally biased region" description="Acidic residues" evidence="1">
    <location>
        <begin position="655"/>
        <end position="664"/>
    </location>
</feature>
<dbReference type="Gene3D" id="1.10.10.10">
    <property type="entry name" value="Winged helix-like DNA-binding domain superfamily/Winged helix DNA-binding domain"/>
    <property type="match status" value="3"/>
</dbReference>
<dbReference type="GO" id="GO:0006355">
    <property type="term" value="P:regulation of DNA-templated transcription"/>
    <property type="evidence" value="ECO:0007669"/>
    <property type="project" value="InterPro"/>
</dbReference>
<feature type="compositionally biased region" description="Basic and acidic residues" evidence="1">
    <location>
        <begin position="257"/>
        <end position="275"/>
    </location>
</feature>
<dbReference type="InterPro" id="IPR005818">
    <property type="entry name" value="Histone_H1/H5_H15"/>
</dbReference>
<feature type="compositionally biased region" description="Acidic residues" evidence="1">
    <location>
        <begin position="245"/>
        <end position="256"/>
    </location>
</feature>
<dbReference type="InterPro" id="IPR003150">
    <property type="entry name" value="DNA-bd_RFX"/>
</dbReference>
<evidence type="ECO:0000256" key="1">
    <source>
        <dbReference type="SAM" id="MobiDB-lite"/>
    </source>
</evidence>
<dbReference type="PANTHER" id="PTHR13428:SF12">
    <property type="entry name" value="INNER NUCLEAR MEMBRANE PROTEIN MAN1"/>
    <property type="match status" value="1"/>
</dbReference>
<feature type="compositionally biased region" description="Basic residues" evidence="1">
    <location>
        <begin position="717"/>
        <end position="727"/>
    </location>
</feature>
<dbReference type="GO" id="GO:0006334">
    <property type="term" value="P:nucleosome assembly"/>
    <property type="evidence" value="ECO:0007669"/>
    <property type="project" value="InterPro"/>
</dbReference>
<dbReference type="Pfam" id="PF00538">
    <property type="entry name" value="Linker_histone"/>
    <property type="match status" value="1"/>
</dbReference>
<dbReference type="Pfam" id="PF02257">
    <property type="entry name" value="RFX_DNA_binding"/>
    <property type="match status" value="1"/>
</dbReference>